<dbReference type="SUPFAM" id="SSF52402">
    <property type="entry name" value="Adenine nucleotide alpha hydrolases-like"/>
    <property type="match status" value="1"/>
</dbReference>
<gene>
    <name evidence="11" type="primary">asnB</name>
    <name evidence="11" type="ORF">DRW42_06135</name>
</gene>
<dbReference type="Pfam" id="PF00733">
    <property type="entry name" value="Asn_synthase"/>
    <property type="match status" value="1"/>
</dbReference>
<dbReference type="PIRSF" id="PIRSF001589">
    <property type="entry name" value="Asn_synthetase_glu-h"/>
    <property type="match status" value="1"/>
</dbReference>
<keyword evidence="4 9" id="KW-0547">Nucleotide-binding</keyword>
<evidence type="ECO:0000256" key="1">
    <source>
        <dbReference type="ARBA" id="ARBA00005187"/>
    </source>
</evidence>
<comment type="caution">
    <text evidence="11">The sequence shown here is derived from an EMBL/GenBank/DDBJ whole genome shotgun (WGS) entry which is preliminary data.</text>
</comment>
<accession>A0A366L956</accession>
<dbReference type="GO" id="GO:0005524">
    <property type="term" value="F:ATP binding"/>
    <property type="evidence" value="ECO:0007669"/>
    <property type="project" value="UniProtKB-KW"/>
</dbReference>
<dbReference type="GO" id="GO:0004066">
    <property type="term" value="F:asparagine synthase (glutamine-hydrolyzing) activity"/>
    <property type="evidence" value="ECO:0007669"/>
    <property type="project" value="UniProtKB-EC"/>
</dbReference>
<dbReference type="GO" id="GO:0005829">
    <property type="term" value="C:cytosol"/>
    <property type="evidence" value="ECO:0007669"/>
    <property type="project" value="TreeGrafter"/>
</dbReference>
<feature type="binding site" evidence="9">
    <location>
        <begin position="358"/>
        <end position="359"/>
    </location>
    <ligand>
        <name>ATP</name>
        <dbReference type="ChEBI" id="CHEBI:30616"/>
    </ligand>
</feature>
<dbReference type="PANTHER" id="PTHR43284:SF1">
    <property type="entry name" value="ASPARAGINE SYNTHETASE"/>
    <property type="match status" value="1"/>
</dbReference>
<name>A0A366L956_9SPHI</name>
<keyword evidence="6 8" id="KW-0315">Glutamine amidotransferase</keyword>
<feature type="binding site" evidence="9">
    <location>
        <position position="286"/>
    </location>
    <ligand>
        <name>ATP</name>
        <dbReference type="ChEBI" id="CHEBI:30616"/>
    </ligand>
</feature>
<dbReference type="InterPro" id="IPR033738">
    <property type="entry name" value="AsnB_N"/>
</dbReference>
<dbReference type="InterPro" id="IPR017932">
    <property type="entry name" value="GATase_2_dom"/>
</dbReference>
<evidence type="ECO:0000256" key="8">
    <source>
        <dbReference type="PIRSR" id="PIRSR001589-1"/>
    </source>
</evidence>
<evidence type="ECO:0000256" key="5">
    <source>
        <dbReference type="ARBA" id="ARBA00022840"/>
    </source>
</evidence>
<dbReference type="InterPro" id="IPR051786">
    <property type="entry name" value="ASN_synthetase/amidase"/>
</dbReference>
<evidence type="ECO:0000256" key="3">
    <source>
        <dbReference type="ARBA" id="ARBA00012737"/>
    </source>
</evidence>
<dbReference type="Proteomes" id="UP000252081">
    <property type="component" value="Unassembled WGS sequence"/>
</dbReference>
<protein>
    <recommendedName>
        <fullName evidence="3">asparagine synthase (glutamine-hydrolyzing)</fullName>
        <ecNumber evidence="3">6.3.5.4</ecNumber>
    </recommendedName>
</protein>
<evidence type="ECO:0000256" key="9">
    <source>
        <dbReference type="PIRSR" id="PIRSR001589-2"/>
    </source>
</evidence>
<feature type="domain" description="Glutamine amidotransferase type-2" evidence="10">
    <location>
        <begin position="2"/>
        <end position="214"/>
    </location>
</feature>
<feature type="binding site" evidence="9">
    <location>
        <position position="103"/>
    </location>
    <ligand>
        <name>L-glutamine</name>
        <dbReference type="ChEBI" id="CHEBI:58359"/>
    </ligand>
</feature>
<keyword evidence="8" id="KW-0028">Amino-acid biosynthesis</keyword>
<dbReference type="Gene3D" id="3.60.20.10">
    <property type="entry name" value="Glutamine Phosphoribosylpyrophosphate, subunit 1, domain 1"/>
    <property type="match status" value="1"/>
</dbReference>
<dbReference type="RefSeq" id="WP_113947948.1">
    <property type="nucleotide sequence ID" value="NZ_QNQU01000004.1"/>
</dbReference>
<sequence>MCRIAGIIDKNKSIDQLQLEVKAMCDIMAHGGPDDKGYFEDKNQGLVFGHRRLSLIDLSPTGHQPMSYHKNKLTITYNGEIYNFLDLKKELLENGFQFVSQSDTEVILAAYQNWGIKAFEKLVGMFAFAIYDSEKQITFLVRDQMGIKPLYYAIENNRLVFASEVKAFEQSGNYSENKDWKTYFLAFGHIPEPYTTLSGVKVLPAGSVLSWDHISNKFDVLPFHFEQVAQNQVATSGLANQLHSAVKRHLLADAAVGVFLSGGIDSSIITLLADEVVGKNLQSLSINFNEAAFSEERFQQVVTAKTSGTHHQYVVKKEDFDQHFAEILTAMDQPSNDGINSWFVNKYAKETGLKAVLSGIGADELFGGYPSFNRMGLIRKLKLLPRFLLKLCAFIPDEKIKRICYLAYRNPIGEYLFLRGFFIPKDIARILGVRRAEVDTLIEALPVPSTLKTLKGKERASWFETNIFMRNQLLKDTDFMSMYHGVEVRVPFLDQDFVSFSDHIPASQRFQERPKGILIEAFKKLLPKMIWDRPKMGFTFPLQEWFLAGNQITDEKSYTGSPYSLKLLKKFKAGKIHWSKAFALYQISTRKF</sequence>
<keyword evidence="5 9" id="KW-0067">ATP-binding</keyword>
<dbReference type="CDD" id="cd01991">
    <property type="entry name" value="Asn_synthase_B_C"/>
    <property type="match status" value="1"/>
</dbReference>
<dbReference type="InterPro" id="IPR001962">
    <property type="entry name" value="Asn_synthase"/>
</dbReference>
<dbReference type="InterPro" id="IPR006426">
    <property type="entry name" value="Asn_synth_AEB"/>
</dbReference>
<dbReference type="EMBL" id="QNQU01000004">
    <property type="protein sequence ID" value="RBQ10013.1"/>
    <property type="molecule type" value="Genomic_DNA"/>
</dbReference>
<evidence type="ECO:0000259" key="10">
    <source>
        <dbReference type="PROSITE" id="PS51278"/>
    </source>
</evidence>
<reference evidence="11 12" key="1">
    <citation type="submission" date="2018-07" db="EMBL/GenBank/DDBJ databases">
        <title>A draft genome of a endophytic bacteria, a new species of Pedobacter.</title>
        <authorList>
            <person name="Zhang Z.D."/>
            <person name="Chen Z.J."/>
        </authorList>
    </citation>
    <scope>NUCLEOTIDE SEQUENCE [LARGE SCALE GENOMIC DNA]</scope>
    <source>
        <strain evidence="11 12">RS10</strain>
    </source>
</reference>
<dbReference type="EC" id="6.3.5.4" evidence="3"/>
<dbReference type="InterPro" id="IPR029055">
    <property type="entry name" value="Ntn_hydrolases_N"/>
</dbReference>
<evidence type="ECO:0000256" key="4">
    <source>
        <dbReference type="ARBA" id="ARBA00022741"/>
    </source>
</evidence>
<keyword evidence="11" id="KW-0436">Ligase</keyword>
<evidence type="ECO:0000313" key="12">
    <source>
        <dbReference type="Proteomes" id="UP000252081"/>
    </source>
</evidence>
<dbReference type="AlphaFoldDB" id="A0A366L956"/>
<dbReference type="InterPro" id="IPR014729">
    <property type="entry name" value="Rossmann-like_a/b/a_fold"/>
</dbReference>
<dbReference type="CDD" id="cd00712">
    <property type="entry name" value="AsnB"/>
    <property type="match status" value="1"/>
</dbReference>
<feature type="active site" description="For GATase activity" evidence="8">
    <location>
        <position position="2"/>
    </location>
</feature>
<organism evidence="11 12">
    <name type="scientific">Pedobacter miscanthi</name>
    <dbReference type="NCBI Taxonomy" id="2259170"/>
    <lineage>
        <taxon>Bacteria</taxon>
        <taxon>Pseudomonadati</taxon>
        <taxon>Bacteroidota</taxon>
        <taxon>Sphingobacteriia</taxon>
        <taxon>Sphingobacteriales</taxon>
        <taxon>Sphingobacteriaceae</taxon>
        <taxon>Pedobacter</taxon>
    </lineage>
</organism>
<evidence type="ECO:0000256" key="7">
    <source>
        <dbReference type="ARBA" id="ARBA00048741"/>
    </source>
</evidence>
<dbReference type="GO" id="GO:0006529">
    <property type="term" value="P:asparagine biosynthetic process"/>
    <property type="evidence" value="ECO:0007669"/>
    <property type="project" value="UniProtKB-KW"/>
</dbReference>
<dbReference type="NCBIfam" id="TIGR01536">
    <property type="entry name" value="asn_synth_AEB"/>
    <property type="match status" value="1"/>
</dbReference>
<dbReference type="PANTHER" id="PTHR43284">
    <property type="entry name" value="ASPARAGINE SYNTHETASE (GLUTAMINE-HYDROLYZING)"/>
    <property type="match status" value="1"/>
</dbReference>
<dbReference type="PROSITE" id="PS51278">
    <property type="entry name" value="GATASE_TYPE_2"/>
    <property type="match status" value="1"/>
</dbReference>
<proteinExistence type="inferred from homology"/>
<dbReference type="OrthoDB" id="9763290at2"/>
<comment type="catalytic activity">
    <reaction evidence="7">
        <text>L-aspartate + L-glutamine + ATP + H2O = L-asparagine + L-glutamate + AMP + diphosphate + H(+)</text>
        <dbReference type="Rhea" id="RHEA:12228"/>
        <dbReference type="ChEBI" id="CHEBI:15377"/>
        <dbReference type="ChEBI" id="CHEBI:15378"/>
        <dbReference type="ChEBI" id="CHEBI:29985"/>
        <dbReference type="ChEBI" id="CHEBI:29991"/>
        <dbReference type="ChEBI" id="CHEBI:30616"/>
        <dbReference type="ChEBI" id="CHEBI:33019"/>
        <dbReference type="ChEBI" id="CHEBI:58048"/>
        <dbReference type="ChEBI" id="CHEBI:58359"/>
        <dbReference type="ChEBI" id="CHEBI:456215"/>
        <dbReference type="EC" id="6.3.5.4"/>
    </reaction>
</comment>
<comment type="similarity">
    <text evidence="2">Belongs to the asparagine synthetase family.</text>
</comment>
<dbReference type="SUPFAM" id="SSF56235">
    <property type="entry name" value="N-terminal nucleophile aminohydrolases (Ntn hydrolases)"/>
    <property type="match status" value="1"/>
</dbReference>
<comment type="pathway">
    <text evidence="1">Amino-acid biosynthesis; L-asparagine biosynthesis; L-asparagine from L-aspartate (L-Gln route): step 1/1.</text>
</comment>
<evidence type="ECO:0000256" key="2">
    <source>
        <dbReference type="ARBA" id="ARBA00005752"/>
    </source>
</evidence>
<evidence type="ECO:0000256" key="6">
    <source>
        <dbReference type="ARBA" id="ARBA00022962"/>
    </source>
</evidence>
<evidence type="ECO:0000313" key="11">
    <source>
        <dbReference type="EMBL" id="RBQ10013.1"/>
    </source>
</evidence>
<keyword evidence="12" id="KW-1185">Reference proteome</keyword>
<dbReference type="Pfam" id="PF13537">
    <property type="entry name" value="GATase_7"/>
    <property type="match status" value="1"/>
</dbReference>
<dbReference type="Gene3D" id="3.40.50.620">
    <property type="entry name" value="HUPs"/>
    <property type="match status" value="1"/>
</dbReference>
<keyword evidence="8" id="KW-0061">Asparagine biosynthesis</keyword>